<dbReference type="Gene3D" id="4.10.60.10">
    <property type="entry name" value="Zinc finger, CCHC-type"/>
    <property type="match status" value="1"/>
</dbReference>
<keyword evidence="1" id="KW-0479">Metal-binding</keyword>
<dbReference type="GO" id="GO:0003676">
    <property type="term" value="F:nucleic acid binding"/>
    <property type="evidence" value="ECO:0007669"/>
    <property type="project" value="InterPro"/>
</dbReference>
<feature type="domain" description="CCHC-type" evidence="3">
    <location>
        <begin position="34"/>
        <end position="49"/>
    </location>
</feature>
<feature type="region of interest" description="Disordered" evidence="2">
    <location>
        <begin position="1"/>
        <end position="29"/>
    </location>
</feature>
<dbReference type="InterPro" id="IPR036875">
    <property type="entry name" value="Znf_CCHC_sf"/>
</dbReference>
<keyword evidence="5" id="KW-1185">Reference proteome</keyword>
<reference evidence="4 5" key="1">
    <citation type="journal article" date="2018" name="Front. Plant Sci.">
        <title>Red Clover (Trifolium pratense) and Zigzag Clover (T. medium) - A Picture of Genomic Similarities and Differences.</title>
        <authorList>
            <person name="Dluhosova J."/>
            <person name="Istvanek J."/>
            <person name="Nedelnik J."/>
            <person name="Repkova J."/>
        </authorList>
    </citation>
    <scope>NUCLEOTIDE SEQUENCE [LARGE SCALE GENOMIC DNA]</scope>
    <source>
        <strain evidence="5">cv. 10/8</strain>
        <tissue evidence="4">Leaf</tissue>
    </source>
</reference>
<comment type="caution">
    <text evidence="4">The sequence shown here is derived from an EMBL/GenBank/DDBJ whole genome shotgun (WGS) entry which is preliminary data.</text>
</comment>
<dbReference type="Proteomes" id="UP000265520">
    <property type="component" value="Unassembled WGS sequence"/>
</dbReference>
<dbReference type="AlphaFoldDB" id="A0A392T0U2"/>
<dbReference type="SUPFAM" id="SSF57756">
    <property type="entry name" value="Retrovirus zinc finger-like domains"/>
    <property type="match status" value="1"/>
</dbReference>
<evidence type="ECO:0000259" key="3">
    <source>
        <dbReference type="PROSITE" id="PS50158"/>
    </source>
</evidence>
<evidence type="ECO:0000256" key="2">
    <source>
        <dbReference type="SAM" id="MobiDB-lite"/>
    </source>
</evidence>
<organism evidence="4 5">
    <name type="scientific">Trifolium medium</name>
    <dbReference type="NCBI Taxonomy" id="97028"/>
    <lineage>
        <taxon>Eukaryota</taxon>
        <taxon>Viridiplantae</taxon>
        <taxon>Streptophyta</taxon>
        <taxon>Embryophyta</taxon>
        <taxon>Tracheophyta</taxon>
        <taxon>Spermatophyta</taxon>
        <taxon>Magnoliopsida</taxon>
        <taxon>eudicotyledons</taxon>
        <taxon>Gunneridae</taxon>
        <taxon>Pentapetalae</taxon>
        <taxon>rosids</taxon>
        <taxon>fabids</taxon>
        <taxon>Fabales</taxon>
        <taxon>Fabaceae</taxon>
        <taxon>Papilionoideae</taxon>
        <taxon>50 kb inversion clade</taxon>
        <taxon>NPAAA clade</taxon>
        <taxon>Hologalegina</taxon>
        <taxon>IRL clade</taxon>
        <taxon>Trifolieae</taxon>
        <taxon>Trifolium</taxon>
    </lineage>
</organism>
<feature type="non-terminal residue" evidence="4">
    <location>
        <position position="1"/>
    </location>
</feature>
<keyword evidence="1" id="KW-0862">Zinc</keyword>
<evidence type="ECO:0000313" key="5">
    <source>
        <dbReference type="Proteomes" id="UP000265520"/>
    </source>
</evidence>
<dbReference type="EMBL" id="LXQA010468671">
    <property type="protein sequence ID" value="MCI53770.1"/>
    <property type="molecule type" value="Genomic_DNA"/>
</dbReference>
<dbReference type="PROSITE" id="PS50158">
    <property type="entry name" value="ZF_CCHC"/>
    <property type="match status" value="1"/>
</dbReference>
<dbReference type="SMART" id="SM00343">
    <property type="entry name" value="ZnF_C2HC"/>
    <property type="match status" value="1"/>
</dbReference>
<evidence type="ECO:0000256" key="1">
    <source>
        <dbReference type="PROSITE-ProRule" id="PRU00047"/>
    </source>
</evidence>
<evidence type="ECO:0000313" key="4">
    <source>
        <dbReference type="EMBL" id="MCI53770.1"/>
    </source>
</evidence>
<sequence>DLKVENGADALNVSSGKGGGKSSRARSKGGKWTCFHCLKKDHFKRDCPEWKGKDDFAHVTEEKGYEYAEALVVSS</sequence>
<dbReference type="GO" id="GO:0008270">
    <property type="term" value="F:zinc ion binding"/>
    <property type="evidence" value="ECO:0007669"/>
    <property type="project" value="UniProtKB-KW"/>
</dbReference>
<dbReference type="InterPro" id="IPR001878">
    <property type="entry name" value="Znf_CCHC"/>
</dbReference>
<keyword evidence="1" id="KW-0863">Zinc-finger</keyword>
<accession>A0A392T0U2</accession>
<protein>
    <recommendedName>
        <fullName evidence="3">CCHC-type domain-containing protein</fullName>
    </recommendedName>
</protein>
<name>A0A392T0U2_9FABA</name>
<proteinExistence type="predicted"/>